<reference evidence="1" key="1">
    <citation type="journal article" date="2014" name="Nat. Commun.">
        <title>The tobacco genome sequence and its comparison with those of tomato and potato.</title>
        <authorList>
            <person name="Sierro N."/>
            <person name="Battey J.N."/>
            <person name="Ouadi S."/>
            <person name="Bakaher N."/>
            <person name="Bovet L."/>
            <person name="Willig A."/>
            <person name="Goepfert S."/>
            <person name="Peitsch M.C."/>
            <person name="Ivanov N.V."/>
        </authorList>
    </citation>
    <scope>NUCLEOTIDE SEQUENCE [LARGE SCALE GENOMIC DNA]</scope>
</reference>
<evidence type="ECO:0000313" key="1">
    <source>
        <dbReference type="Proteomes" id="UP000790787"/>
    </source>
</evidence>
<keyword evidence="1" id="KW-1185">Reference proteome</keyword>
<name>A0AC58TN45_TOBAC</name>
<reference evidence="2" key="2">
    <citation type="submission" date="2025-08" db="UniProtKB">
        <authorList>
            <consortium name="RefSeq"/>
        </authorList>
    </citation>
    <scope>IDENTIFICATION</scope>
    <source>
        <tissue evidence="2">Leaf</tissue>
    </source>
</reference>
<organism evidence="1 2">
    <name type="scientific">Nicotiana tabacum</name>
    <name type="common">Common tobacco</name>
    <dbReference type="NCBI Taxonomy" id="4097"/>
    <lineage>
        <taxon>Eukaryota</taxon>
        <taxon>Viridiplantae</taxon>
        <taxon>Streptophyta</taxon>
        <taxon>Embryophyta</taxon>
        <taxon>Tracheophyta</taxon>
        <taxon>Spermatophyta</taxon>
        <taxon>Magnoliopsida</taxon>
        <taxon>eudicotyledons</taxon>
        <taxon>Gunneridae</taxon>
        <taxon>Pentapetalae</taxon>
        <taxon>asterids</taxon>
        <taxon>lamiids</taxon>
        <taxon>Solanales</taxon>
        <taxon>Solanaceae</taxon>
        <taxon>Nicotianoideae</taxon>
        <taxon>Nicotianeae</taxon>
        <taxon>Nicotiana</taxon>
    </lineage>
</organism>
<proteinExistence type="predicted"/>
<protein>
    <submittedName>
        <fullName evidence="2">Uncharacterized protein LOC107813732 isoform X4</fullName>
    </submittedName>
</protein>
<sequence length="183" mass="20880">MVLTLKWMAVLWNRNTPVGFFSFSLNTPYQMLFSMKFLAKQYTIKPILRNGNENIPMDIYFISVTGGVRPIEEQTLLLKQVEKVAKKFNARFVINISELGEDDPLVQNVASNGAGDRQSQWLKETLENSESKWCIAVGFHPLVACEDDATQTELKHELQSLHGIFLKYGMANCKWISFTKSVL</sequence>
<evidence type="ECO:0000313" key="2">
    <source>
        <dbReference type="RefSeq" id="XP_075098637.1"/>
    </source>
</evidence>
<dbReference type="Proteomes" id="UP000790787">
    <property type="component" value="Chromosome 21"/>
</dbReference>
<accession>A0AC58TN45</accession>
<gene>
    <name evidence="2" type="primary">LOC107813732</name>
</gene>
<dbReference type="RefSeq" id="XP_075098637.1">
    <property type="nucleotide sequence ID" value="XM_075242536.1"/>
</dbReference>